<dbReference type="HAMAP" id="MF_01365_B">
    <property type="entry name" value="Ribosomal_uL6_B"/>
    <property type="match status" value="1"/>
</dbReference>
<dbReference type="InterPro" id="IPR002358">
    <property type="entry name" value="Ribosomal_uL6_CS"/>
</dbReference>
<comment type="subunit">
    <text evidence="4">Part of the 50S ribosomal subunit.</text>
</comment>
<proteinExistence type="inferred from homology"/>
<evidence type="ECO:0000256" key="4">
    <source>
        <dbReference type="HAMAP-Rule" id="MF_01365"/>
    </source>
</evidence>
<dbReference type="PANTHER" id="PTHR11655:SF14">
    <property type="entry name" value="LARGE RIBOSOMAL SUBUNIT PROTEIN UL6M"/>
    <property type="match status" value="1"/>
</dbReference>
<gene>
    <name evidence="4" type="primary">rplF</name>
    <name evidence="8" type="ORF">A3D91_00950</name>
</gene>
<name>A0A1F4VBF5_UNCKA</name>
<evidence type="ECO:0000259" key="7">
    <source>
        <dbReference type="Pfam" id="PF00347"/>
    </source>
</evidence>
<reference evidence="8 9" key="1">
    <citation type="journal article" date="2016" name="Nat. Commun.">
        <title>Thousands of microbial genomes shed light on interconnected biogeochemical processes in an aquifer system.</title>
        <authorList>
            <person name="Anantharaman K."/>
            <person name="Brown C.T."/>
            <person name="Hug L.A."/>
            <person name="Sharon I."/>
            <person name="Castelle C.J."/>
            <person name="Probst A.J."/>
            <person name="Thomas B.C."/>
            <person name="Singh A."/>
            <person name="Wilkins M.J."/>
            <person name="Karaoz U."/>
            <person name="Brodie E.L."/>
            <person name="Williams K.H."/>
            <person name="Hubbard S.S."/>
            <person name="Banfield J.F."/>
        </authorList>
    </citation>
    <scope>NUCLEOTIDE SEQUENCE [LARGE SCALE GENOMIC DNA]</scope>
</reference>
<dbReference type="EMBL" id="MEVD01000003">
    <property type="protein sequence ID" value="OGC54449.1"/>
    <property type="molecule type" value="Genomic_DNA"/>
</dbReference>
<keyword evidence="4 6" id="KW-0699">rRNA-binding</keyword>
<dbReference type="PANTHER" id="PTHR11655">
    <property type="entry name" value="60S/50S RIBOSOMAL PROTEIN L6/L9"/>
    <property type="match status" value="1"/>
</dbReference>
<dbReference type="InterPro" id="IPR036789">
    <property type="entry name" value="Ribosomal_uL6-like_a/b-dom_sf"/>
</dbReference>
<evidence type="ECO:0000313" key="8">
    <source>
        <dbReference type="EMBL" id="OGC54449.1"/>
    </source>
</evidence>
<dbReference type="FunFam" id="3.90.930.12:FF:000001">
    <property type="entry name" value="50S ribosomal protein L6"/>
    <property type="match status" value="1"/>
</dbReference>
<dbReference type="InterPro" id="IPR000702">
    <property type="entry name" value="Ribosomal_uL6-like"/>
</dbReference>
<dbReference type="PROSITE" id="PS00525">
    <property type="entry name" value="RIBOSOMAL_L6_1"/>
    <property type="match status" value="1"/>
</dbReference>
<sequence>MSRIGKKNILIPHGVTVSVNGQNVEVKGVKGNLLVKVRPEIKVQVEDNLIKSSILRETKETNAFWGTTNATILNAIKGVSEGFEKKLELVGVGYRAKLDGNNLSLSLGFSHPIVFEPIEGIKFVVPDQQNVIITGIDKQKVGLVASKIRKIRKPEPYKGKGIKYTNEVIRRKAGKSGKA</sequence>
<accession>A0A1F4VBF5</accession>
<dbReference type="PIRSF" id="PIRSF002162">
    <property type="entry name" value="Ribosomal_L6"/>
    <property type="match status" value="1"/>
</dbReference>
<evidence type="ECO:0000256" key="1">
    <source>
        <dbReference type="ARBA" id="ARBA00009356"/>
    </source>
</evidence>
<keyword evidence="4 6" id="KW-0694">RNA-binding</keyword>
<dbReference type="STRING" id="1802620.A3D91_00950"/>
<dbReference type="AlphaFoldDB" id="A0A1F4VBF5"/>
<feature type="domain" description="Large ribosomal subunit protein uL6 alpha-beta" evidence="7">
    <location>
        <begin position="11"/>
        <end position="82"/>
    </location>
</feature>
<dbReference type="GO" id="GO:0019843">
    <property type="term" value="F:rRNA binding"/>
    <property type="evidence" value="ECO:0007669"/>
    <property type="project" value="UniProtKB-UniRule"/>
</dbReference>
<comment type="function">
    <text evidence="4 6">This protein binds to the 23S rRNA, and is important in its secondary structure. It is located near the subunit interface in the base of the L7/L12 stalk, and near the tRNA binding site of the peptidyltransferase center.</text>
</comment>
<evidence type="ECO:0000256" key="2">
    <source>
        <dbReference type="ARBA" id="ARBA00022980"/>
    </source>
</evidence>
<dbReference type="Gene3D" id="3.90.930.12">
    <property type="entry name" value="Ribosomal protein L6, alpha-beta domain"/>
    <property type="match status" value="2"/>
</dbReference>
<protein>
    <recommendedName>
        <fullName evidence="4">Large ribosomal subunit protein uL6</fullName>
    </recommendedName>
</protein>
<feature type="domain" description="Large ribosomal subunit protein uL6 alpha-beta" evidence="7">
    <location>
        <begin position="90"/>
        <end position="164"/>
    </location>
</feature>
<dbReference type="GO" id="GO:0003735">
    <property type="term" value="F:structural constituent of ribosome"/>
    <property type="evidence" value="ECO:0007669"/>
    <property type="project" value="UniProtKB-UniRule"/>
</dbReference>
<dbReference type="Pfam" id="PF00347">
    <property type="entry name" value="Ribosomal_L6"/>
    <property type="match status" value="2"/>
</dbReference>
<dbReference type="GO" id="GO:0022625">
    <property type="term" value="C:cytosolic large ribosomal subunit"/>
    <property type="evidence" value="ECO:0007669"/>
    <property type="project" value="UniProtKB-UniRule"/>
</dbReference>
<evidence type="ECO:0000313" key="9">
    <source>
        <dbReference type="Proteomes" id="UP000178127"/>
    </source>
</evidence>
<dbReference type="GO" id="GO:0002181">
    <property type="term" value="P:cytoplasmic translation"/>
    <property type="evidence" value="ECO:0007669"/>
    <property type="project" value="TreeGrafter"/>
</dbReference>
<evidence type="ECO:0000256" key="3">
    <source>
        <dbReference type="ARBA" id="ARBA00023274"/>
    </source>
</evidence>
<dbReference type="Proteomes" id="UP000178127">
    <property type="component" value="Unassembled WGS sequence"/>
</dbReference>
<comment type="caution">
    <text evidence="8">The sequence shown here is derived from an EMBL/GenBank/DDBJ whole genome shotgun (WGS) entry which is preliminary data.</text>
</comment>
<evidence type="ECO:0000256" key="6">
    <source>
        <dbReference type="RuleBase" id="RU003870"/>
    </source>
</evidence>
<organism evidence="8 9">
    <name type="scientific">candidate division WWE3 bacterium RIFCSPHIGHO2_02_FULL_38_14</name>
    <dbReference type="NCBI Taxonomy" id="1802620"/>
    <lineage>
        <taxon>Bacteria</taxon>
        <taxon>Katanobacteria</taxon>
    </lineage>
</organism>
<dbReference type="SUPFAM" id="SSF56053">
    <property type="entry name" value="Ribosomal protein L6"/>
    <property type="match status" value="2"/>
</dbReference>
<dbReference type="NCBIfam" id="TIGR03654">
    <property type="entry name" value="L6_bact"/>
    <property type="match status" value="1"/>
</dbReference>
<dbReference type="PRINTS" id="PR00059">
    <property type="entry name" value="RIBOSOMALL6"/>
</dbReference>
<dbReference type="InterPro" id="IPR019906">
    <property type="entry name" value="Ribosomal_uL6_bac-type"/>
</dbReference>
<comment type="similarity">
    <text evidence="1 4 5">Belongs to the universal ribosomal protein uL6 family.</text>
</comment>
<dbReference type="InterPro" id="IPR020040">
    <property type="entry name" value="Ribosomal_uL6_a/b-dom"/>
</dbReference>
<evidence type="ECO:0000256" key="5">
    <source>
        <dbReference type="RuleBase" id="RU003869"/>
    </source>
</evidence>
<keyword evidence="3 4" id="KW-0687">Ribonucleoprotein</keyword>
<keyword evidence="2 4" id="KW-0689">Ribosomal protein</keyword>